<comment type="similarity">
    <text evidence="5 6">Belongs to the anion channel-forming bestrophin (TC 1.A.46) family. Calcium-sensitive chloride channel subfamily.</text>
</comment>
<feature type="transmembrane region" description="Helical" evidence="6">
    <location>
        <begin position="28"/>
        <end position="49"/>
    </location>
</feature>
<keyword evidence="6" id="KW-0868">Chloride</keyword>
<evidence type="ECO:0000256" key="4">
    <source>
        <dbReference type="ARBA" id="ARBA00023136"/>
    </source>
</evidence>
<dbReference type="GO" id="GO:0005254">
    <property type="term" value="F:chloride channel activity"/>
    <property type="evidence" value="ECO:0007669"/>
    <property type="project" value="UniProtKB-KW"/>
</dbReference>
<dbReference type="EMBL" id="JBGFUD010004038">
    <property type="protein sequence ID" value="MFH4979305.1"/>
    <property type="molecule type" value="Genomic_DNA"/>
</dbReference>
<dbReference type="Pfam" id="PF01062">
    <property type="entry name" value="Bestrophin"/>
    <property type="match status" value="1"/>
</dbReference>
<evidence type="ECO:0000313" key="7">
    <source>
        <dbReference type="EMBL" id="MFH4979305.1"/>
    </source>
</evidence>
<evidence type="ECO:0000256" key="6">
    <source>
        <dbReference type="RuleBase" id="RU363126"/>
    </source>
</evidence>
<feature type="transmembrane region" description="Helical" evidence="6">
    <location>
        <begin position="75"/>
        <end position="93"/>
    </location>
</feature>
<evidence type="ECO:0000313" key="8">
    <source>
        <dbReference type="Proteomes" id="UP001608902"/>
    </source>
</evidence>
<gene>
    <name evidence="7" type="ORF">AB6A40_006014</name>
</gene>
<keyword evidence="8" id="KW-1185">Reference proteome</keyword>
<dbReference type="GO" id="GO:0034707">
    <property type="term" value="C:chloride channel complex"/>
    <property type="evidence" value="ECO:0007669"/>
    <property type="project" value="UniProtKB-KW"/>
</dbReference>
<keyword evidence="3 6" id="KW-1133">Transmembrane helix</keyword>
<dbReference type="InterPro" id="IPR000615">
    <property type="entry name" value="Bestrophin"/>
</dbReference>
<name>A0ABD6ESS4_9BILA</name>
<dbReference type="PANTHER" id="PTHR10736:SF28">
    <property type="entry name" value="BESTROPHIN HOMOLOG 13"/>
    <property type="match status" value="1"/>
</dbReference>
<keyword evidence="6" id="KW-0406">Ion transport</keyword>
<proteinExistence type="inferred from homology"/>
<keyword evidence="6" id="KW-0407">Ion channel</keyword>
<keyword evidence="6" id="KW-1003">Cell membrane</keyword>
<evidence type="ECO:0000256" key="5">
    <source>
        <dbReference type="ARBA" id="ARBA00034769"/>
    </source>
</evidence>
<dbReference type="AlphaFoldDB" id="A0ABD6ESS4"/>
<dbReference type="InterPro" id="IPR021134">
    <property type="entry name" value="Bestrophin-like"/>
</dbReference>
<organism evidence="7 8">
    <name type="scientific">Gnathostoma spinigerum</name>
    <dbReference type="NCBI Taxonomy" id="75299"/>
    <lineage>
        <taxon>Eukaryota</taxon>
        <taxon>Metazoa</taxon>
        <taxon>Ecdysozoa</taxon>
        <taxon>Nematoda</taxon>
        <taxon>Chromadorea</taxon>
        <taxon>Rhabditida</taxon>
        <taxon>Spirurina</taxon>
        <taxon>Gnathostomatomorpha</taxon>
        <taxon>Gnathostomatoidea</taxon>
        <taxon>Gnathostomatidae</taxon>
        <taxon>Gnathostoma</taxon>
    </lineage>
</organism>
<feature type="transmembrane region" description="Helical" evidence="6">
    <location>
        <begin position="263"/>
        <end position="280"/>
    </location>
</feature>
<comment type="caution">
    <text evidence="7">The sequence shown here is derived from an EMBL/GenBank/DDBJ whole genome shotgun (WGS) entry which is preliminary data.</text>
</comment>
<keyword evidence="4 6" id="KW-0472">Membrane</keyword>
<evidence type="ECO:0000256" key="2">
    <source>
        <dbReference type="ARBA" id="ARBA00022692"/>
    </source>
</evidence>
<comment type="subcellular location">
    <subcellularLocation>
        <location evidence="6">Cell membrane</location>
        <topology evidence="6">Multi-pass membrane protein</topology>
    </subcellularLocation>
    <subcellularLocation>
        <location evidence="1">Membrane</location>
    </subcellularLocation>
</comment>
<keyword evidence="6" id="KW-0869">Chloride channel</keyword>
<reference evidence="7 8" key="1">
    <citation type="submission" date="2024-08" db="EMBL/GenBank/DDBJ databases">
        <title>Gnathostoma spinigerum genome.</title>
        <authorList>
            <person name="Gonzalez-Bertolin B."/>
            <person name="Monzon S."/>
            <person name="Zaballos A."/>
            <person name="Jimenez P."/>
            <person name="Dekumyoy P."/>
            <person name="Varona S."/>
            <person name="Cuesta I."/>
            <person name="Sumanam S."/>
            <person name="Adisakwattana P."/>
            <person name="Gasser R.B."/>
            <person name="Hernandez-Gonzalez A."/>
            <person name="Young N.D."/>
            <person name="Perteguer M.J."/>
        </authorList>
    </citation>
    <scope>NUCLEOTIDE SEQUENCE [LARGE SCALE GENOMIC DNA]</scope>
    <source>
        <strain evidence="7">AL3</strain>
        <tissue evidence="7">Liver</tissue>
    </source>
</reference>
<keyword evidence="6" id="KW-0813">Transport</keyword>
<feature type="transmembrane region" description="Helical" evidence="6">
    <location>
        <begin position="222"/>
        <end position="243"/>
    </location>
</feature>
<protein>
    <recommendedName>
        <fullName evidence="6">Bestrophin homolog</fullName>
    </recommendedName>
</protein>
<dbReference type="PANTHER" id="PTHR10736">
    <property type="entry name" value="BESTROPHIN"/>
    <property type="match status" value="1"/>
</dbReference>
<sequence length="393" mass="46491">MTVTYSGNFIRLLARWKGSIWRSVWRELLVYLVLYYAVHFVYHGVPYFLDTEDGLNYKKTFERVASMFDTYTKQIPLTFLLGFYVANVVSRWWRQFETLPWPEDLLSIVCTIIPGEDDVSRRRRNTIARYVNLTSAMAWRNISSKIRQRFPTVRDLVSCGMMTEKEFSIMESIEEEYVHWMTPLQWIQDLIMTEVKEHSPLASLVNQAIYDLKSYRKSLRKLFCYDWVSVPLVYTQVAALATYTFFGFCLIGRQSVHSAENGFHIPIFTIVQFLFFVGWFKVGQDLMRPFGLDDDDIELDYIFDRNIATSFAIVNKVHLLNPNHPEIEDDIFWRNRDGVCPVISHFEKSNNFKQHPPRTHLSVREHIGRDVEERPLRCAAILKRWSSTRDVKW</sequence>
<evidence type="ECO:0000256" key="3">
    <source>
        <dbReference type="ARBA" id="ARBA00022989"/>
    </source>
</evidence>
<comment type="function">
    <text evidence="6">Forms chloride channels.</text>
</comment>
<dbReference type="GO" id="GO:0005886">
    <property type="term" value="C:plasma membrane"/>
    <property type="evidence" value="ECO:0007669"/>
    <property type="project" value="UniProtKB-SubCell"/>
</dbReference>
<dbReference type="Proteomes" id="UP001608902">
    <property type="component" value="Unassembled WGS sequence"/>
</dbReference>
<accession>A0ABD6ESS4</accession>
<evidence type="ECO:0000256" key="1">
    <source>
        <dbReference type="ARBA" id="ARBA00004370"/>
    </source>
</evidence>
<keyword evidence="2 6" id="KW-0812">Transmembrane</keyword>